<dbReference type="AlphaFoldDB" id="A0A183AZV4"/>
<evidence type="ECO:0000313" key="2">
    <source>
        <dbReference type="Proteomes" id="UP000272942"/>
    </source>
</evidence>
<accession>A0A183AZV4</accession>
<organism evidence="3">
    <name type="scientific">Echinostoma caproni</name>
    <dbReference type="NCBI Taxonomy" id="27848"/>
    <lineage>
        <taxon>Eukaryota</taxon>
        <taxon>Metazoa</taxon>
        <taxon>Spiralia</taxon>
        <taxon>Lophotrochozoa</taxon>
        <taxon>Platyhelminthes</taxon>
        <taxon>Trematoda</taxon>
        <taxon>Digenea</taxon>
        <taxon>Plagiorchiida</taxon>
        <taxon>Echinostomata</taxon>
        <taxon>Echinostomatoidea</taxon>
        <taxon>Echinostomatidae</taxon>
        <taxon>Echinostoma</taxon>
    </lineage>
</organism>
<dbReference type="WBParaSite" id="ECPE_0001252501-mRNA-1">
    <property type="protein sequence ID" value="ECPE_0001252501-mRNA-1"/>
    <property type="gene ID" value="ECPE_0001252501"/>
</dbReference>
<reference evidence="3" key="1">
    <citation type="submission" date="2016-06" db="UniProtKB">
        <authorList>
            <consortium name="WormBaseParasite"/>
        </authorList>
    </citation>
    <scope>IDENTIFICATION</scope>
</reference>
<protein>
    <submittedName>
        <fullName evidence="3">DUF1015 domain-containing protein</fullName>
    </submittedName>
</protein>
<dbReference type="EMBL" id="UZAN01052958">
    <property type="protein sequence ID" value="VDP89761.1"/>
    <property type="molecule type" value="Genomic_DNA"/>
</dbReference>
<evidence type="ECO:0000313" key="1">
    <source>
        <dbReference type="EMBL" id="VDP89761.1"/>
    </source>
</evidence>
<evidence type="ECO:0000313" key="3">
    <source>
        <dbReference type="WBParaSite" id="ECPE_0001252501-mRNA-1"/>
    </source>
</evidence>
<dbReference type="Proteomes" id="UP000272942">
    <property type="component" value="Unassembled WGS sequence"/>
</dbReference>
<reference evidence="1 2" key="2">
    <citation type="submission" date="2018-11" db="EMBL/GenBank/DDBJ databases">
        <authorList>
            <consortium name="Pathogen Informatics"/>
        </authorList>
    </citation>
    <scope>NUCLEOTIDE SEQUENCE [LARGE SCALE GENOMIC DNA]</scope>
    <source>
        <strain evidence="1 2">Egypt</strain>
    </source>
</reference>
<gene>
    <name evidence="1" type="ORF">ECPE_LOCUS12489</name>
</gene>
<dbReference type="OrthoDB" id="5976732at2759"/>
<keyword evidence="2" id="KW-1185">Reference proteome</keyword>
<sequence>MRPYAICFDNRKATYGEKYVSMVVDIDVNWENPSESEKKVLDYLRNRAFSGMQIPPMKREYIEGWRAIDVSETSSLFTHFFFARTPCKCHLVQVFLCIITCDRNVDIKTLFNCNLSVQNPVLTMCVYYIISYIFF</sequence>
<proteinExistence type="predicted"/>
<name>A0A183AZV4_9TREM</name>